<dbReference type="EMBL" id="JADIMZ010000029">
    <property type="protein sequence ID" value="MBO8432093.1"/>
    <property type="molecule type" value="Genomic_DNA"/>
</dbReference>
<accession>A0A9D9DR34</accession>
<feature type="domain" description="Polysaccharide biosynthesis protein CapD-like" evidence="3">
    <location>
        <begin position="298"/>
        <end position="586"/>
    </location>
</feature>
<reference evidence="4" key="2">
    <citation type="journal article" date="2021" name="PeerJ">
        <title>Extensive microbial diversity within the chicken gut microbiome revealed by metagenomics and culture.</title>
        <authorList>
            <person name="Gilroy R."/>
            <person name="Ravi A."/>
            <person name="Getino M."/>
            <person name="Pursley I."/>
            <person name="Horton D.L."/>
            <person name="Alikhan N.F."/>
            <person name="Baker D."/>
            <person name="Gharbi K."/>
            <person name="Hall N."/>
            <person name="Watson M."/>
            <person name="Adriaenssens E.M."/>
            <person name="Foster-Nyarko E."/>
            <person name="Jarju S."/>
            <person name="Secka A."/>
            <person name="Antonio M."/>
            <person name="Oren A."/>
            <person name="Chaudhuri R.R."/>
            <person name="La Ragione R."/>
            <person name="Hildebrand F."/>
            <person name="Pallen M.J."/>
        </authorList>
    </citation>
    <scope>NUCLEOTIDE SEQUENCE</scope>
    <source>
        <strain evidence="4">2889</strain>
    </source>
</reference>
<keyword evidence="2" id="KW-0472">Membrane</keyword>
<evidence type="ECO:0000259" key="3">
    <source>
        <dbReference type="Pfam" id="PF02719"/>
    </source>
</evidence>
<dbReference type="Proteomes" id="UP000823612">
    <property type="component" value="Unassembled WGS sequence"/>
</dbReference>
<keyword evidence="2" id="KW-0812">Transmembrane</keyword>
<dbReference type="InterPro" id="IPR003869">
    <property type="entry name" value="Polysac_CapD-like"/>
</dbReference>
<sequence length="643" mass="72660">MTFSLGTKLARKIVSEPYINRWFVFAFDLIISTIGTCAAYALCCKLFHQAFHSASFAQIALFSLFSSAIGFLLFKTYKNIIRHSSLQSVWRIAAALLIKAFFVGMALILYVHFFTKIEMGVTVLIDICFTFSILVLSRVFVVISYQFAINNHNKTKQNVLIYGSNPNDLTLSSVLNLNTQSNYKIAGYLRFAKREDTYPIGNLPVYVINRVSSLRNIIEKDDIEGILFTRQSDIWNERNRLISYCLTRNLKLFTVPPIGKWRHSIPQVRKLDITDLLGREEIQINTVQIAEDLQDKTIVVTGAAGSIGSELCRQIASFQVRRLVLFDNCETGIHNLRLELEEKFPKLELIPMVGDVRFKERIRYMFELYHPQIVFHAAAYKHVPLMEINPNEAFMVNVVGTRNIAHIALEYGAEKFVMISTDKAVNPTNVMGASKRLAEIYVQSLNYAIKAGRVAGKTQYITTRFGNVLGSQGSVIPLFESQIAKGGPVTVTHPEITRYFMTIKEACLLVLEASNIGHGGDIMVFDMGTPIKIADLAKKMILLSGYNLDTVKIEYTGLRPGEKLYEEVLSSIEHTHPTSNKKIRIADARVYTFEDLLPDYDELEQLSRHCQTEAAVRKAKEIVPEFISNNSSFSKLDHKTVAA</sequence>
<dbReference type="PANTHER" id="PTHR43318:SF1">
    <property type="entry name" value="POLYSACCHARIDE BIOSYNTHESIS PROTEIN EPSC-RELATED"/>
    <property type="match status" value="1"/>
</dbReference>
<dbReference type="AlphaFoldDB" id="A0A9D9DR34"/>
<comment type="similarity">
    <text evidence="1">Belongs to the polysaccharide synthase family.</text>
</comment>
<dbReference type="Gene3D" id="3.40.50.720">
    <property type="entry name" value="NAD(P)-binding Rossmann-like Domain"/>
    <property type="match status" value="2"/>
</dbReference>
<name>A0A9D9DR34_9BACT</name>
<gene>
    <name evidence="4" type="ORF">IAB08_02210</name>
</gene>
<evidence type="ECO:0000313" key="4">
    <source>
        <dbReference type="EMBL" id="MBO8432093.1"/>
    </source>
</evidence>
<evidence type="ECO:0000313" key="5">
    <source>
        <dbReference type="Proteomes" id="UP000823612"/>
    </source>
</evidence>
<feature type="transmembrane region" description="Helical" evidence="2">
    <location>
        <begin position="123"/>
        <end position="148"/>
    </location>
</feature>
<dbReference type="Pfam" id="PF02719">
    <property type="entry name" value="Polysacc_synt_2"/>
    <property type="match status" value="1"/>
</dbReference>
<dbReference type="InterPro" id="IPR036291">
    <property type="entry name" value="NAD(P)-bd_dom_sf"/>
</dbReference>
<dbReference type="CDD" id="cd05237">
    <property type="entry name" value="UDP_invert_4-6DH_SDR_e"/>
    <property type="match status" value="1"/>
</dbReference>
<reference evidence="4" key="1">
    <citation type="submission" date="2020-10" db="EMBL/GenBank/DDBJ databases">
        <authorList>
            <person name="Gilroy R."/>
        </authorList>
    </citation>
    <scope>NUCLEOTIDE SEQUENCE</scope>
    <source>
        <strain evidence="4">2889</strain>
    </source>
</reference>
<feature type="transmembrane region" description="Helical" evidence="2">
    <location>
        <begin position="89"/>
        <end position="111"/>
    </location>
</feature>
<feature type="transmembrane region" description="Helical" evidence="2">
    <location>
        <begin position="55"/>
        <end position="77"/>
    </location>
</feature>
<dbReference type="InterPro" id="IPR051203">
    <property type="entry name" value="Polysaccharide_Synthase-Rel"/>
</dbReference>
<organism evidence="4 5">
    <name type="scientific">Candidatus Pullibacteroides excrementavium</name>
    <dbReference type="NCBI Taxonomy" id="2840905"/>
    <lineage>
        <taxon>Bacteria</taxon>
        <taxon>Pseudomonadati</taxon>
        <taxon>Bacteroidota</taxon>
        <taxon>Bacteroidia</taxon>
        <taxon>Bacteroidales</taxon>
        <taxon>Candidatus Pullibacteroides</taxon>
    </lineage>
</organism>
<evidence type="ECO:0000256" key="2">
    <source>
        <dbReference type="SAM" id="Phobius"/>
    </source>
</evidence>
<comment type="caution">
    <text evidence="4">The sequence shown here is derived from an EMBL/GenBank/DDBJ whole genome shotgun (WGS) entry which is preliminary data.</text>
</comment>
<dbReference type="SUPFAM" id="SSF51735">
    <property type="entry name" value="NAD(P)-binding Rossmann-fold domains"/>
    <property type="match status" value="1"/>
</dbReference>
<keyword evidence="2" id="KW-1133">Transmembrane helix</keyword>
<feature type="transmembrane region" description="Helical" evidence="2">
    <location>
        <begin position="22"/>
        <end position="43"/>
    </location>
</feature>
<protein>
    <submittedName>
        <fullName evidence="4">Polysaccharide biosynthesis protein</fullName>
    </submittedName>
</protein>
<evidence type="ECO:0000256" key="1">
    <source>
        <dbReference type="ARBA" id="ARBA00007430"/>
    </source>
</evidence>
<proteinExistence type="inferred from homology"/>
<dbReference type="PANTHER" id="PTHR43318">
    <property type="entry name" value="UDP-N-ACETYLGLUCOSAMINE 4,6-DEHYDRATASE"/>
    <property type="match status" value="1"/>
</dbReference>